<accession>A0ABP5ZZW5</accession>
<sequence>MGNRYGELVTAVVDSLTTRGIDPAWIRIGRAAEFPGSYGLGRAAWDLAIFRDDIPLAAVTIKTLGGPSYGNNFNNRIQELTGNAFAVRQHDGQSIERFRPYLGLFFIIQEGEGANRPLRRPRGSSTDTIWGLSYKERLGETFAQFRSDGLYDGIAYVSASKDENPSLEEPRPDMSVNGFVDALATRVLSYVAALSAGTSTPASIHTPYALSEVSSDNLNRYKEVLRNAHGDRAAYALDRLPMGEGGQAQVFRAVHKSSQTEVAFKRRRSKRDLAVSRMQREIEISRLLSTHPHAMPVLDAEPDGAWFVMPMADATAEDHHEQLRDPEQLRDLVNAMASVLSEAHKRDWVHRDIKPSNILRLQGRWVLADWGIGRRPRGQTTMPGRTGRYIGTEGFAAPELSMDPHETTTHASDIYSLGRVIAWALTGQAPQANVLLLPPAGPWRSIVRAATQPDPALRPQSIEELLTLIAREFSVPQGPPVEQAAPLLTAACTGDSTSIDALLVLISDYPDDYDLYLDVLTRLPPELAAPPLSRNPQLANALMHAFAGHVGGVGTRLVQFGEAARAVSWLHAVSAYAAERSEWDLLDEAVRTMCWWDESWNQWDPQDVVRPWLRLLDGDAASIMASAFRDHPGSARHFATLADEQAVDLGIRQAVRTAVERPR</sequence>
<dbReference type="EC" id="2.7.11.1" evidence="1"/>
<dbReference type="PANTHER" id="PTHR43289:SF6">
    <property type="entry name" value="SERINE_THREONINE-PROTEIN KINASE NEKL-3"/>
    <property type="match status" value="1"/>
</dbReference>
<keyword evidence="5" id="KW-0418">Kinase</keyword>
<evidence type="ECO:0000256" key="6">
    <source>
        <dbReference type="ARBA" id="ARBA00022840"/>
    </source>
</evidence>
<dbReference type="Pfam" id="PF04555">
    <property type="entry name" value="XhoI"/>
    <property type="match status" value="1"/>
</dbReference>
<keyword evidence="2" id="KW-0723">Serine/threonine-protein kinase</keyword>
<keyword evidence="9" id="KW-1185">Reference proteome</keyword>
<dbReference type="PANTHER" id="PTHR43289">
    <property type="entry name" value="MITOGEN-ACTIVATED PROTEIN KINASE KINASE KINASE 20-RELATED"/>
    <property type="match status" value="1"/>
</dbReference>
<keyword evidence="4" id="KW-0547">Nucleotide-binding</keyword>
<evidence type="ECO:0000256" key="5">
    <source>
        <dbReference type="ARBA" id="ARBA00022777"/>
    </source>
</evidence>
<comment type="caution">
    <text evidence="8">The sequence shown here is derived from an EMBL/GenBank/DDBJ whole genome shotgun (WGS) entry which is preliminary data.</text>
</comment>
<dbReference type="Gene3D" id="1.10.510.10">
    <property type="entry name" value="Transferase(Phosphotransferase) domain 1"/>
    <property type="match status" value="1"/>
</dbReference>
<dbReference type="EMBL" id="BAAATL010000041">
    <property type="protein sequence ID" value="GAA2507968.1"/>
    <property type="molecule type" value="Genomic_DNA"/>
</dbReference>
<dbReference type="RefSeq" id="WP_346077918.1">
    <property type="nucleotide sequence ID" value="NZ_BAAATL010000041.1"/>
</dbReference>
<evidence type="ECO:0000256" key="3">
    <source>
        <dbReference type="ARBA" id="ARBA00022679"/>
    </source>
</evidence>
<evidence type="ECO:0000259" key="7">
    <source>
        <dbReference type="PROSITE" id="PS50011"/>
    </source>
</evidence>
<organism evidence="8 9">
    <name type="scientific">Streptomyces graminearus</name>
    <dbReference type="NCBI Taxonomy" id="284030"/>
    <lineage>
        <taxon>Bacteria</taxon>
        <taxon>Bacillati</taxon>
        <taxon>Actinomycetota</taxon>
        <taxon>Actinomycetes</taxon>
        <taxon>Kitasatosporales</taxon>
        <taxon>Streptomycetaceae</taxon>
        <taxon>Streptomyces</taxon>
    </lineage>
</organism>
<reference evidence="9" key="1">
    <citation type="journal article" date="2019" name="Int. J. Syst. Evol. Microbiol.">
        <title>The Global Catalogue of Microorganisms (GCM) 10K type strain sequencing project: providing services to taxonomists for standard genome sequencing and annotation.</title>
        <authorList>
            <consortium name="The Broad Institute Genomics Platform"/>
            <consortium name="The Broad Institute Genome Sequencing Center for Infectious Disease"/>
            <person name="Wu L."/>
            <person name="Ma J."/>
        </authorList>
    </citation>
    <scope>NUCLEOTIDE SEQUENCE [LARGE SCALE GENOMIC DNA]</scope>
    <source>
        <strain evidence="9">JCM 6923</strain>
    </source>
</reference>
<dbReference type="InterPro" id="IPR007636">
    <property type="entry name" value="Restrct_endonuc_II_XhoI"/>
</dbReference>
<evidence type="ECO:0000313" key="9">
    <source>
        <dbReference type="Proteomes" id="UP001501721"/>
    </source>
</evidence>
<protein>
    <recommendedName>
        <fullName evidence="1">non-specific serine/threonine protein kinase</fullName>
        <ecNumber evidence="1">2.7.11.1</ecNumber>
    </recommendedName>
</protein>
<gene>
    <name evidence="8" type="ORF">GCM10010422_68960</name>
</gene>
<proteinExistence type="predicted"/>
<dbReference type="Gene3D" id="3.30.200.20">
    <property type="entry name" value="Phosphorylase Kinase, domain 1"/>
    <property type="match status" value="1"/>
</dbReference>
<dbReference type="Pfam" id="PF00069">
    <property type="entry name" value="Pkinase"/>
    <property type="match status" value="1"/>
</dbReference>
<dbReference type="SUPFAM" id="SSF56112">
    <property type="entry name" value="Protein kinase-like (PK-like)"/>
    <property type="match status" value="1"/>
</dbReference>
<evidence type="ECO:0000256" key="1">
    <source>
        <dbReference type="ARBA" id="ARBA00012513"/>
    </source>
</evidence>
<keyword evidence="6" id="KW-0067">ATP-binding</keyword>
<feature type="domain" description="Protein kinase" evidence="7">
    <location>
        <begin position="236"/>
        <end position="547"/>
    </location>
</feature>
<dbReference type="InterPro" id="IPR011009">
    <property type="entry name" value="Kinase-like_dom_sf"/>
</dbReference>
<dbReference type="PROSITE" id="PS50011">
    <property type="entry name" value="PROTEIN_KINASE_DOM"/>
    <property type="match status" value="1"/>
</dbReference>
<name>A0ABP5ZZW5_9ACTN</name>
<dbReference type="SMART" id="SM00220">
    <property type="entry name" value="S_TKc"/>
    <property type="match status" value="1"/>
</dbReference>
<dbReference type="CDD" id="cd14014">
    <property type="entry name" value="STKc_PknB_like"/>
    <property type="match status" value="1"/>
</dbReference>
<evidence type="ECO:0000313" key="8">
    <source>
        <dbReference type="EMBL" id="GAA2507968.1"/>
    </source>
</evidence>
<evidence type="ECO:0000256" key="2">
    <source>
        <dbReference type="ARBA" id="ARBA00022527"/>
    </source>
</evidence>
<dbReference type="InterPro" id="IPR000719">
    <property type="entry name" value="Prot_kinase_dom"/>
</dbReference>
<dbReference type="Proteomes" id="UP001501721">
    <property type="component" value="Unassembled WGS sequence"/>
</dbReference>
<keyword evidence="3" id="KW-0808">Transferase</keyword>
<evidence type="ECO:0000256" key="4">
    <source>
        <dbReference type="ARBA" id="ARBA00022741"/>
    </source>
</evidence>